<name>A0ABP3R4Y7_9PROT</name>
<dbReference type="EMBL" id="BAAAFZ010000084">
    <property type="protein sequence ID" value="GAA0602681.1"/>
    <property type="molecule type" value="Genomic_DNA"/>
</dbReference>
<accession>A0ABP3R4Y7</accession>
<keyword evidence="2" id="KW-1185">Reference proteome</keyword>
<evidence type="ECO:0000313" key="2">
    <source>
        <dbReference type="Proteomes" id="UP001501588"/>
    </source>
</evidence>
<dbReference type="Proteomes" id="UP001501588">
    <property type="component" value="Unassembled WGS sequence"/>
</dbReference>
<gene>
    <name evidence="1" type="ORF">GCM10009416_45580</name>
</gene>
<sequence>MNVLRLLYEPEDEWHGQLHASAEAFGFSGRSSAWFGRDDLVEFRRHLGAYPLLPRPAAISGGVGVSPGGEPRDVHIRLTIAPFDTKGGLLVRVELACEPPVPPGADCEQRAHLCFPTDYASLDRFRIALGPMLDGGAEAILVGI</sequence>
<protein>
    <submittedName>
        <fullName evidence="1">Uncharacterized protein</fullName>
    </submittedName>
</protein>
<proteinExistence type="predicted"/>
<reference evidence="2" key="1">
    <citation type="journal article" date="2019" name="Int. J. Syst. Evol. Microbiol.">
        <title>The Global Catalogue of Microorganisms (GCM) 10K type strain sequencing project: providing services to taxonomists for standard genome sequencing and annotation.</title>
        <authorList>
            <consortium name="The Broad Institute Genomics Platform"/>
            <consortium name="The Broad Institute Genome Sequencing Center for Infectious Disease"/>
            <person name="Wu L."/>
            <person name="Ma J."/>
        </authorList>
    </citation>
    <scope>NUCLEOTIDE SEQUENCE [LARGE SCALE GENOMIC DNA]</scope>
    <source>
        <strain evidence="2">JCM 9933</strain>
    </source>
</reference>
<evidence type="ECO:0000313" key="1">
    <source>
        <dbReference type="EMBL" id="GAA0602681.1"/>
    </source>
</evidence>
<comment type="caution">
    <text evidence="1">The sequence shown here is derived from an EMBL/GenBank/DDBJ whole genome shotgun (WGS) entry which is preliminary data.</text>
</comment>
<organism evidence="1 2">
    <name type="scientific">Craurococcus roseus</name>
    <dbReference type="NCBI Taxonomy" id="77585"/>
    <lineage>
        <taxon>Bacteria</taxon>
        <taxon>Pseudomonadati</taxon>
        <taxon>Pseudomonadota</taxon>
        <taxon>Alphaproteobacteria</taxon>
        <taxon>Acetobacterales</taxon>
        <taxon>Acetobacteraceae</taxon>
        <taxon>Craurococcus</taxon>
    </lineage>
</organism>